<keyword evidence="2" id="KW-0732">Signal</keyword>
<dbReference type="RefSeq" id="WP_187593564.1">
    <property type="nucleotide sequence ID" value="NZ_CP060723.1"/>
</dbReference>
<feature type="chain" id="PRO_5028920850" evidence="2">
    <location>
        <begin position="25"/>
        <end position="161"/>
    </location>
</feature>
<sequence length="161" mass="17623">MRKFFGIAVTIICMGLLCSLSCLASIPKSSIPAPPSGCLVGGRMYTRYIRTVYIDDPNNANNANEYRYIFSDDTSAPEGCVSGGNDFYGPSPDGSSNTVAIGCDINKLDYASTVHNPSKNGFTIVCPLDTNIYLLLFSSSMLVFFHFKRKNNNVTRYSPEN</sequence>
<feature type="transmembrane region" description="Helical" evidence="1">
    <location>
        <begin position="130"/>
        <end position="147"/>
    </location>
</feature>
<keyword evidence="4" id="KW-1185">Reference proteome</keyword>
<name>A0A7G9QI69_9SPHI</name>
<dbReference type="AlphaFoldDB" id="A0A7G9QI69"/>
<accession>A0A7G9QI69</accession>
<dbReference type="Proteomes" id="UP000515806">
    <property type="component" value="Chromosome"/>
</dbReference>
<evidence type="ECO:0000256" key="1">
    <source>
        <dbReference type="SAM" id="Phobius"/>
    </source>
</evidence>
<dbReference type="KEGG" id="proe:H9L23_02755"/>
<evidence type="ECO:0000256" key="2">
    <source>
        <dbReference type="SAM" id="SignalP"/>
    </source>
</evidence>
<evidence type="ECO:0000313" key="3">
    <source>
        <dbReference type="EMBL" id="QNN43044.1"/>
    </source>
</evidence>
<protein>
    <submittedName>
        <fullName evidence="3">Uncharacterized protein</fullName>
    </submittedName>
</protein>
<dbReference type="EMBL" id="CP060723">
    <property type="protein sequence ID" value="QNN43044.1"/>
    <property type="molecule type" value="Genomic_DNA"/>
</dbReference>
<keyword evidence="1" id="KW-0812">Transmembrane</keyword>
<feature type="signal peptide" evidence="2">
    <location>
        <begin position="1"/>
        <end position="24"/>
    </location>
</feature>
<proteinExistence type="predicted"/>
<organism evidence="3 4">
    <name type="scientific">Pedobacter roseus</name>
    <dbReference type="NCBI Taxonomy" id="336820"/>
    <lineage>
        <taxon>Bacteria</taxon>
        <taxon>Pseudomonadati</taxon>
        <taxon>Bacteroidota</taxon>
        <taxon>Sphingobacteriia</taxon>
        <taxon>Sphingobacteriales</taxon>
        <taxon>Sphingobacteriaceae</taxon>
        <taxon>Pedobacter</taxon>
    </lineage>
</organism>
<keyword evidence="1" id="KW-1133">Transmembrane helix</keyword>
<evidence type="ECO:0000313" key="4">
    <source>
        <dbReference type="Proteomes" id="UP000515806"/>
    </source>
</evidence>
<gene>
    <name evidence="3" type="ORF">H9L23_02755</name>
</gene>
<keyword evidence="1" id="KW-0472">Membrane</keyword>
<reference evidence="3 4" key="1">
    <citation type="submission" date="2020-08" db="EMBL/GenBank/DDBJ databases">
        <title>Genome sequence of Pedobacter roseus KACC 11594T.</title>
        <authorList>
            <person name="Hyun D.-W."/>
            <person name="Bae J.-W."/>
        </authorList>
    </citation>
    <scope>NUCLEOTIDE SEQUENCE [LARGE SCALE GENOMIC DNA]</scope>
    <source>
        <strain evidence="3 4">KACC 11594</strain>
    </source>
</reference>